<keyword evidence="3" id="KW-1185">Reference proteome</keyword>
<dbReference type="KEGG" id="spar:SPRG_08354"/>
<dbReference type="VEuPathDB" id="FungiDB:SPRG_08354"/>
<dbReference type="Pfam" id="PF13450">
    <property type="entry name" value="NAD_binding_8"/>
    <property type="match status" value="1"/>
</dbReference>
<dbReference type="STRING" id="695850.A0A067C696"/>
<dbReference type="SUPFAM" id="SSF51905">
    <property type="entry name" value="FAD/NAD(P)-binding domain"/>
    <property type="match status" value="1"/>
</dbReference>
<dbReference type="Proteomes" id="UP000030745">
    <property type="component" value="Unassembled WGS sequence"/>
</dbReference>
<evidence type="ECO:0000256" key="1">
    <source>
        <dbReference type="ARBA" id="ARBA00006046"/>
    </source>
</evidence>
<gene>
    <name evidence="2" type="ORF">SPRG_08354</name>
</gene>
<evidence type="ECO:0000313" key="3">
    <source>
        <dbReference type="Proteomes" id="UP000030745"/>
    </source>
</evidence>
<dbReference type="PRINTS" id="PR00411">
    <property type="entry name" value="PNDRDTASEI"/>
</dbReference>
<dbReference type="OMA" id="GLYHCGS"/>
<dbReference type="PANTHER" id="PTHR10668:SF103">
    <property type="entry name" value="PYRIDINE NUCLEOTIDE-DISULFIDE OXIDOREDUCTASE DOMAIN-CONTAINING PROTEIN 2"/>
    <property type="match status" value="1"/>
</dbReference>
<evidence type="ECO:0000313" key="2">
    <source>
        <dbReference type="EMBL" id="KDO26279.1"/>
    </source>
</evidence>
<dbReference type="OrthoDB" id="7777654at2759"/>
<sequence length="550" mass="59126">MQATHVAAQHLARKWDAVIVGGGHNGLVAATYLAKAGKSVCVLEKRHLLGGAAVTEEIIPNFHFSRASYVFSLFRPQIICDLDLYRHGLEIYPRDPSSFTPLLNGQSLLLGSDMKANQASIAQFSKADAAIYPAYNAMLDVRGLGPGFDVDVFEMTVSTGSRSVCDRARMDALRSLGHLGMRCAKLGSELPTFLEFMTAPADKILNKWFESDVLKATLATDAIIGAKLSPSTPGSAYVLFHHIMGEVNGVKGTWGHVKGGMGGVTSALTKAALEAGVHLVTDASVQSIDVANGRVAGVTLTSGDHVAATTVLSNASPSLTFLELVDRQYLPNDLVNHFEKAWNTESASTKINVALSALPNFSCAPNVGSDAMPHHRGTTHFEDSMAQIHDAYLDVQQGYCSRRPVIEMNIPTALDASIAPKGQHIALLFVQYTPYAPKDGPWTDAKKAQYADQVFSVIEQYAPGFKQSVLGYDMLTPPDLERIFSLPRGNIFHGAMGLDQLFWLRPLSGYADYRTPVDGLYLCSAGTHPGGGVMGACGRNAANVCLRDMP</sequence>
<name>A0A067C696_SAPPC</name>
<dbReference type="InterPro" id="IPR036188">
    <property type="entry name" value="FAD/NAD-bd_sf"/>
</dbReference>
<dbReference type="EMBL" id="KK583225">
    <property type="protein sequence ID" value="KDO26279.1"/>
    <property type="molecule type" value="Genomic_DNA"/>
</dbReference>
<dbReference type="PANTHER" id="PTHR10668">
    <property type="entry name" value="PHYTOENE DEHYDROGENASE"/>
    <property type="match status" value="1"/>
</dbReference>
<dbReference type="AlphaFoldDB" id="A0A067C696"/>
<proteinExistence type="inferred from homology"/>
<dbReference type="Gene3D" id="3.50.50.60">
    <property type="entry name" value="FAD/NAD(P)-binding domain"/>
    <property type="match status" value="2"/>
</dbReference>
<dbReference type="RefSeq" id="XP_012202984.1">
    <property type="nucleotide sequence ID" value="XM_012347594.1"/>
</dbReference>
<reference evidence="2 3" key="1">
    <citation type="journal article" date="2013" name="PLoS Genet.">
        <title>Distinctive expansion of potential virulence genes in the genome of the oomycete fish pathogen Saprolegnia parasitica.</title>
        <authorList>
            <person name="Jiang R.H."/>
            <person name="de Bruijn I."/>
            <person name="Haas B.J."/>
            <person name="Belmonte R."/>
            <person name="Lobach L."/>
            <person name="Christie J."/>
            <person name="van den Ackerveken G."/>
            <person name="Bottin A."/>
            <person name="Bulone V."/>
            <person name="Diaz-Moreno S.M."/>
            <person name="Dumas B."/>
            <person name="Fan L."/>
            <person name="Gaulin E."/>
            <person name="Govers F."/>
            <person name="Grenville-Briggs L.J."/>
            <person name="Horner N.R."/>
            <person name="Levin J.Z."/>
            <person name="Mammella M."/>
            <person name="Meijer H.J."/>
            <person name="Morris P."/>
            <person name="Nusbaum C."/>
            <person name="Oome S."/>
            <person name="Phillips A.J."/>
            <person name="van Rooyen D."/>
            <person name="Rzeszutek E."/>
            <person name="Saraiva M."/>
            <person name="Secombes C.J."/>
            <person name="Seidl M.F."/>
            <person name="Snel B."/>
            <person name="Stassen J.H."/>
            <person name="Sykes S."/>
            <person name="Tripathy S."/>
            <person name="van den Berg H."/>
            <person name="Vega-Arreguin J.C."/>
            <person name="Wawra S."/>
            <person name="Young S.K."/>
            <person name="Zeng Q."/>
            <person name="Dieguez-Uribeondo J."/>
            <person name="Russ C."/>
            <person name="Tyler B.M."/>
            <person name="van West P."/>
        </authorList>
    </citation>
    <scope>NUCLEOTIDE SEQUENCE [LARGE SCALE GENOMIC DNA]</scope>
    <source>
        <strain evidence="2 3">CBS 223.65</strain>
    </source>
</reference>
<comment type="similarity">
    <text evidence="1">Belongs to the carotenoid/retinoid oxidoreductase family.</text>
</comment>
<organism evidence="2 3">
    <name type="scientific">Saprolegnia parasitica (strain CBS 223.65)</name>
    <dbReference type="NCBI Taxonomy" id="695850"/>
    <lineage>
        <taxon>Eukaryota</taxon>
        <taxon>Sar</taxon>
        <taxon>Stramenopiles</taxon>
        <taxon>Oomycota</taxon>
        <taxon>Saprolegniomycetes</taxon>
        <taxon>Saprolegniales</taxon>
        <taxon>Saprolegniaceae</taxon>
        <taxon>Saprolegnia</taxon>
    </lineage>
</organism>
<protein>
    <recommendedName>
        <fullName evidence="4">Amine oxidase domain-containing protein</fullName>
    </recommendedName>
</protein>
<dbReference type="GeneID" id="24130579"/>
<evidence type="ECO:0008006" key="4">
    <source>
        <dbReference type="Google" id="ProtNLM"/>
    </source>
</evidence>
<accession>A0A067C696</accession>